<dbReference type="InterPro" id="IPR011989">
    <property type="entry name" value="ARM-like"/>
</dbReference>
<reference evidence="1" key="1">
    <citation type="submission" date="2023-10" db="EMBL/GenBank/DDBJ databases">
        <title>Chromosome-level genome of the transformable northern wattle, Acacia crassicarpa.</title>
        <authorList>
            <person name="Massaro I."/>
            <person name="Sinha N.R."/>
            <person name="Poethig S."/>
            <person name="Leichty A.R."/>
        </authorList>
    </citation>
    <scope>NUCLEOTIDE SEQUENCE</scope>
    <source>
        <strain evidence="1">Acra3RX</strain>
        <tissue evidence="1">Leaf</tissue>
    </source>
</reference>
<organism evidence="1 2">
    <name type="scientific">Acacia crassicarpa</name>
    <name type="common">northern wattle</name>
    <dbReference type="NCBI Taxonomy" id="499986"/>
    <lineage>
        <taxon>Eukaryota</taxon>
        <taxon>Viridiplantae</taxon>
        <taxon>Streptophyta</taxon>
        <taxon>Embryophyta</taxon>
        <taxon>Tracheophyta</taxon>
        <taxon>Spermatophyta</taxon>
        <taxon>Magnoliopsida</taxon>
        <taxon>eudicotyledons</taxon>
        <taxon>Gunneridae</taxon>
        <taxon>Pentapetalae</taxon>
        <taxon>rosids</taxon>
        <taxon>fabids</taxon>
        <taxon>Fabales</taxon>
        <taxon>Fabaceae</taxon>
        <taxon>Caesalpinioideae</taxon>
        <taxon>mimosoid clade</taxon>
        <taxon>Acacieae</taxon>
        <taxon>Acacia</taxon>
    </lineage>
</organism>
<sequence>MGGHSNWKSCGGTCNTISHSLESEPKSITRAADICSNTSWIFAVKREKRREQGFKKRNCKKPSLGFRSAYCDAQLPPENLREFLPRLIPVLLSNMVYADDDESIAEAEHASRDGKLEEVVLRHLGVADGNTMIAKDVRLSDFLSNMHLR</sequence>
<comment type="caution">
    <text evidence="1">The sequence shown here is derived from an EMBL/GenBank/DDBJ whole genome shotgun (WGS) entry which is preliminary data.</text>
</comment>
<name>A0AAE1J0R4_9FABA</name>
<gene>
    <name evidence="1" type="ORF">QN277_004577</name>
</gene>
<dbReference type="Gene3D" id="1.25.10.10">
    <property type="entry name" value="Leucine-rich Repeat Variant"/>
    <property type="match status" value="1"/>
</dbReference>
<dbReference type="AlphaFoldDB" id="A0AAE1J0R4"/>
<keyword evidence="2" id="KW-1185">Reference proteome</keyword>
<evidence type="ECO:0000313" key="1">
    <source>
        <dbReference type="EMBL" id="KAK4261606.1"/>
    </source>
</evidence>
<accession>A0AAE1J0R4</accession>
<dbReference type="EMBL" id="JAWXYG010000010">
    <property type="protein sequence ID" value="KAK4261606.1"/>
    <property type="molecule type" value="Genomic_DNA"/>
</dbReference>
<evidence type="ECO:0000313" key="2">
    <source>
        <dbReference type="Proteomes" id="UP001293593"/>
    </source>
</evidence>
<proteinExistence type="predicted"/>
<protein>
    <submittedName>
        <fullName evidence="1">Uncharacterized protein</fullName>
    </submittedName>
</protein>
<dbReference type="Proteomes" id="UP001293593">
    <property type="component" value="Unassembled WGS sequence"/>
</dbReference>